<evidence type="ECO:0000313" key="2">
    <source>
        <dbReference type="EMBL" id="MBB6646320.1"/>
    </source>
</evidence>
<evidence type="ECO:0000313" key="3">
    <source>
        <dbReference type="Proteomes" id="UP000546257"/>
    </source>
</evidence>
<sequence>MHRRRVLSGAAAAAALAAAGCAGGGDPRTATDGGEPTDRTGTETPADLSAVTFTPRESCSDPGGATVSLDADPVSVVGCVIGKNGCTRPRLASVERDAGDVTVVVAAVEERDDDEACTEALVNLGYEAEIDYADPPTSVTVVHDDVDGRRTVADVTR</sequence>
<dbReference type="InterPro" id="IPR006311">
    <property type="entry name" value="TAT_signal"/>
</dbReference>
<feature type="region of interest" description="Disordered" evidence="1">
    <location>
        <begin position="19"/>
        <end position="67"/>
    </location>
</feature>
<gene>
    <name evidence="2" type="ORF">H5V44_08460</name>
</gene>
<reference evidence="2 3" key="1">
    <citation type="submission" date="2020-08" db="EMBL/GenBank/DDBJ databases">
        <authorList>
            <person name="Seo M.-J."/>
        </authorList>
    </citation>
    <scope>NUCLEOTIDE SEQUENCE [LARGE SCALE GENOMIC DNA]</scope>
    <source>
        <strain evidence="2 3">MBLA0160</strain>
    </source>
</reference>
<name>A0A7J9SH98_9EURY</name>
<dbReference type="Proteomes" id="UP000546257">
    <property type="component" value="Unassembled WGS sequence"/>
</dbReference>
<dbReference type="RefSeq" id="WP_185192706.1">
    <property type="nucleotide sequence ID" value="NZ_JACKXD010000003.1"/>
</dbReference>
<organism evidence="2 3">
    <name type="scientific">Halobellus ruber</name>
    <dbReference type="NCBI Taxonomy" id="2761102"/>
    <lineage>
        <taxon>Archaea</taxon>
        <taxon>Methanobacteriati</taxon>
        <taxon>Methanobacteriota</taxon>
        <taxon>Stenosarchaea group</taxon>
        <taxon>Halobacteria</taxon>
        <taxon>Halobacteriales</taxon>
        <taxon>Haloferacaceae</taxon>
        <taxon>Halobellus</taxon>
    </lineage>
</organism>
<dbReference type="EMBL" id="JACKXD010000003">
    <property type="protein sequence ID" value="MBB6646320.1"/>
    <property type="molecule type" value="Genomic_DNA"/>
</dbReference>
<proteinExistence type="predicted"/>
<comment type="caution">
    <text evidence="2">The sequence shown here is derived from an EMBL/GenBank/DDBJ whole genome shotgun (WGS) entry which is preliminary data.</text>
</comment>
<dbReference type="PROSITE" id="PS51257">
    <property type="entry name" value="PROKAR_LIPOPROTEIN"/>
    <property type="match status" value="1"/>
</dbReference>
<protein>
    <submittedName>
        <fullName evidence="2">Uncharacterized protein</fullName>
    </submittedName>
</protein>
<dbReference type="AlphaFoldDB" id="A0A7J9SH98"/>
<accession>A0A7J9SH98</accession>
<evidence type="ECO:0000256" key="1">
    <source>
        <dbReference type="SAM" id="MobiDB-lite"/>
    </source>
</evidence>
<keyword evidence="3" id="KW-1185">Reference proteome</keyword>
<dbReference type="PROSITE" id="PS51318">
    <property type="entry name" value="TAT"/>
    <property type="match status" value="1"/>
</dbReference>